<dbReference type="Proteomes" id="UP000536604">
    <property type="component" value="Unassembled WGS sequence"/>
</dbReference>
<dbReference type="RefSeq" id="WP_184292082.1">
    <property type="nucleotide sequence ID" value="NZ_JACHJO010000007.1"/>
</dbReference>
<dbReference type="AlphaFoldDB" id="A0A841IX44"/>
<comment type="caution">
    <text evidence="2">The sequence shown here is derived from an EMBL/GenBank/DDBJ whole genome shotgun (WGS) entry which is preliminary data.</text>
</comment>
<protein>
    <recommendedName>
        <fullName evidence="4">Alkaline shock response membrane anchor protein AmaP</fullName>
    </recommendedName>
</protein>
<keyword evidence="1" id="KW-0472">Membrane</keyword>
<proteinExistence type="predicted"/>
<evidence type="ECO:0000313" key="3">
    <source>
        <dbReference type="Proteomes" id="UP000536604"/>
    </source>
</evidence>
<reference evidence="2 3" key="1">
    <citation type="submission" date="2020-08" db="EMBL/GenBank/DDBJ databases">
        <title>Genomic Encyclopedia of Type Strains, Phase III (KMG-III): the genomes of soil and plant-associated and newly described type strains.</title>
        <authorList>
            <person name="Whitman W."/>
        </authorList>
    </citation>
    <scope>NUCLEOTIDE SEQUENCE [LARGE SCALE GENOMIC DNA]</scope>
    <source>
        <strain evidence="2 3">CECT 8712</strain>
    </source>
</reference>
<gene>
    <name evidence="2" type="ORF">FHS13_002708</name>
</gene>
<keyword evidence="3" id="KW-1185">Reference proteome</keyword>
<keyword evidence="1" id="KW-0812">Transmembrane</keyword>
<dbReference type="EMBL" id="JACHJO010000007">
    <property type="protein sequence ID" value="MBB6120751.1"/>
    <property type="molecule type" value="Genomic_DNA"/>
</dbReference>
<sequence>MARGRARRAARVNRVGLTAVGTLLLAAGLAALAAGAGLLGPGTAGTPLLSDAAAEVLARRWVPYAAMAAFLLAGFLSLRWLLVQGTGDALGGLVLERSPSGRVEIAESVARSALERQVAAYPGVRRVGARLTESCEEPHLRMALLLDGDADVAAVWRRIRSEALADLGRALETDRIPAVVRMSMAARTGPPRRTLL</sequence>
<evidence type="ECO:0008006" key="4">
    <source>
        <dbReference type="Google" id="ProtNLM"/>
    </source>
</evidence>
<evidence type="ECO:0000256" key="1">
    <source>
        <dbReference type="SAM" id="Phobius"/>
    </source>
</evidence>
<evidence type="ECO:0000313" key="2">
    <source>
        <dbReference type="EMBL" id="MBB6120751.1"/>
    </source>
</evidence>
<feature type="transmembrane region" description="Helical" evidence="1">
    <location>
        <begin position="62"/>
        <end position="82"/>
    </location>
</feature>
<keyword evidence="1" id="KW-1133">Transmembrane helix</keyword>
<name>A0A841IX44_9ACTN</name>
<organism evidence="2 3">
    <name type="scientific">Nocardiopsis algeriensis</name>
    <dbReference type="NCBI Taxonomy" id="1478215"/>
    <lineage>
        <taxon>Bacteria</taxon>
        <taxon>Bacillati</taxon>
        <taxon>Actinomycetota</taxon>
        <taxon>Actinomycetes</taxon>
        <taxon>Streptosporangiales</taxon>
        <taxon>Nocardiopsidaceae</taxon>
        <taxon>Nocardiopsis</taxon>
    </lineage>
</organism>
<accession>A0A841IX44</accession>